<name>A0A2Z4FJT6_9DELT</name>
<dbReference type="RefSeq" id="WP_111333037.1">
    <property type="nucleotide sequence ID" value="NZ_CP030032.1"/>
</dbReference>
<evidence type="ECO:0000313" key="2">
    <source>
        <dbReference type="Proteomes" id="UP000249799"/>
    </source>
</evidence>
<dbReference type="KEGG" id="bsed:DN745_06150"/>
<keyword evidence="2" id="KW-1185">Reference proteome</keyword>
<sequence>MSAITPRKTSHLLLVSALATGALGLGLSGCSSQSPAQVSKDSTDSEKSIEPTSKTRPTPPPVEPKLSAEAEKYLEDARAELDAKEFSAARAMIELSATQDAAGQPVFHSKARALLAELERAVADKAVEDGDLQKAYEHRRLAAEAEPAPALGSKDLVQAILVGQQIGVMAEELAPMASQAVDLQTSNAEAQTLAAQLWDDAAEPARALPYYQWLYKVSPDNITASTRLATILLEEQKIQDARRLFEEIYQAHPDHIIAGIQLADIYATLGTHDRANAVYEELLAAQPESSGILMRYARYLEGRGEHERAAAMKARAQANMPGIKKKKMRKLR</sequence>
<proteinExistence type="predicted"/>
<dbReference type="InterPro" id="IPR011990">
    <property type="entry name" value="TPR-like_helical_dom_sf"/>
</dbReference>
<reference evidence="1 2" key="1">
    <citation type="submission" date="2018-06" db="EMBL/GenBank/DDBJ databases">
        <title>Lujinxingia sediminis gen. nov. sp. nov., a new facultative anaerobic member of the class Deltaproteobacteria, and proposal of Lujinxingaceae fam. nov.</title>
        <authorList>
            <person name="Guo L.-Y."/>
            <person name="Li C.-M."/>
            <person name="Wang S."/>
            <person name="Du Z.-J."/>
        </authorList>
    </citation>
    <scope>NUCLEOTIDE SEQUENCE [LARGE SCALE GENOMIC DNA]</scope>
    <source>
        <strain evidence="1 2">FA350</strain>
    </source>
</reference>
<dbReference type="AlphaFoldDB" id="A0A2Z4FJT6"/>
<organism evidence="1 2">
    <name type="scientific">Bradymonas sediminis</name>
    <dbReference type="NCBI Taxonomy" id="1548548"/>
    <lineage>
        <taxon>Bacteria</taxon>
        <taxon>Deltaproteobacteria</taxon>
        <taxon>Bradymonadales</taxon>
        <taxon>Bradymonadaceae</taxon>
        <taxon>Bradymonas</taxon>
    </lineage>
</organism>
<dbReference type="EMBL" id="CP030032">
    <property type="protein sequence ID" value="AWV88944.1"/>
    <property type="molecule type" value="Genomic_DNA"/>
</dbReference>
<evidence type="ECO:0000313" key="1">
    <source>
        <dbReference type="EMBL" id="AWV88944.1"/>
    </source>
</evidence>
<dbReference type="SUPFAM" id="SSF48452">
    <property type="entry name" value="TPR-like"/>
    <property type="match status" value="1"/>
</dbReference>
<gene>
    <name evidence="1" type="ORF">DN745_06150</name>
</gene>
<dbReference type="OrthoDB" id="129043at2"/>
<accession>A0A2Z4FJT6</accession>
<protein>
    <submittedName>
        <fullName evidence="1">Uncharacterized protein</fullName>
    </submittedName>
</protein>
<dbReference type="Gene3D" id="1.25.40.10">
    <property type="entry name" value="Tetratricopeptide repeat domain"/>
    <property type="match status" value="1"/>
</dbReference>
<dbReference type="Pfam" id="PF13428">
    <property type="entry name" value="TPR_14"/>
    <property type="match status" value="1"/>
</dbReference>
<dbReference type="Proteomes" id="UP000249799">
    <property type="component" value="Chromosome"/>
</dbReference>
<dbReference type="Pfam" id="PF13432">
    <property type="entry name" value="TPR_16"/>
    <property type="match status" value="1"/>
</dbReference>
<dbReference type="PROSITE" id="PS51257">
    <property type="entry name" value="PROKAR_LIPOPROTEIN"/>
    <property type="match status" value="1"/>
</dbReference>